<dbReference type="Pfam" id="PF13742">
    <property type="entry name" value="tRNA_anti_2"/>
    <property type="match status" value="1"/>
</dbReference>
<dbReference type="PANTHER" id="PTHR30008">
    <property type="entry name" value="EXODEOXYRIBONUCLEASE 7 LARGE SUBUNIT"/>
    <property type="match status" value="1"/>
</dbReference>
<dbReference type="NCBIfam" id="TIGR00237">
    <property type="entry name" value="xseA"/>
    <property type="match status" value="1"/>
</dbReference>
<dbReference type="GO" id="GO:0008855">
    <property type="term" value="F:exodeoxyribonuclease VII activity"/>
    <property type="evidence" value="ECO:0007669"/>
    <property type="project" value="UniProtKB-UniRule"/>
</dbReference>
<evidence type="ECO:0000313" key="10">
    <source>
        <dbReference type="Proteomes" id="UP000325155"/>
    </source>
</evidence>
<evidence type="ECO:0000256" key="2">
    <source>
        <dbReference type="ARBA" id="ARBA00022722"/>
    </source>
</evidence>
<evidence type="ECO:0000256" key="4">
    <source>
        <dbReference type="ARBA" id="ARBA00022839"/>
    </source>
</evidence>
<evidence type="ECO:0000259" key="8">
    <source>
        <dbReference type="Pfam" id="PF13742"/>
    </source>
</evidence>
<keyword evidence="10" id="KW-1185">Reference proteome</keyword>
<keyword evidence="2 5" id="KW-0540">Nuclease</keyword>
<dbReference type="GO" id="GO:0003676">
    <property type="term" value="F:nucleic acid binding"/>
    <property type="evidence" value="ECO:0007669"/>
    <property type="project" value="InterPro"/>
</dbReference>
<evidence type="ECO:0000256" key="6">
    <source>
        <dbReference type="RuleBase" id="RU004355"/>
    </source>
</evidence>
<sequence length="428" mass="48950">MTNNLPTFGVKSLSLAIKKMLESSYSKIYIKGQVSQPKRMNHLYFSLKEEDAVIDCIAWANAKLSFEPQHDMEIICCGRVSSYPGRSKYQMVVLSVEHIGDSQVLEKRKLALQKEGLFDISRKLKLPKYPKKVGIITSPVGAVLHDMLHRLRDRCPCKVVFYPVSVQGAEMANSVINAIKYFNSPDLRDKNHEVDLLIVARGGGSFEDLWGFQDEDLVRAIANTKIPLITAIGHETDTTLADYASSCRAPTPTAAIELAFPDKKELCIKLENYESKIKSSILFYIENKFKNKLLTLRMQSAKEIIKPLFQDFKSKIAKKDYAYNSYWNQKYNEIKSIDKFRLNLNSLQKDLIHRIEKLHSQFKQFISNNANLLEKRIDAMKSISYEDTLKRGFCRATVNGKLIKNKSEAPDKFNIEFQDGSLLVKRVE</sequence>
<dbReference type="InterPro" id="IPR003753">
    <property type="entry name" value="Exonuc_VII_L"/>
</dbReference>
<dbReference type="Proteomes" id="UP000325155">
    <property type="component" value="Chromosome"/>
</dbReference>
<organism evidence="9 10">
    <name type="scientific">Candidatus Cytomitobacter indipagum</name>
    <dbReference type="NCBI Taxonomy" id="2601575"/>
    <lineage>
        <taxon>Bacteria</taxon>
        <taxon>Pseudomonadati</taxon>
        <taxon>Pseudomonadota</taxon>
        <taxon>Alphaproteobacteria</taxon>
        <taxon>Holosporales</taxon>
        <taxon>Holosporaceae</taxon>
        <taxon>Candidatus Cytomitobacter</taxon>
    </lineage>
</organism>
<comment type="subcellular location">
    <subcellularLocation>
        <location evidence="5 6">Cytoplasm</location>
    </subcellularLocation>
</comment>
<keyword evidence="1 5" id="KW-0963">Cytoplasm</keyword>
<dbReference type="GO" id="GO:0006308">
    <property type="term" value="P:DNA catabolic process"/>
    <property type="evidence" value="ECO:0007669"/>
    <property type="project" value="UniProtKB-UniRule"/>
</dbReference>
<dbReference type="HAMAP" id="MF_00378">
    <property type="entry name" value="Exonuc_7_L"/>
    <property type="match status" value="1"/>
</dbReference>
<dbReference type="EC" id="3.1.11.6" evidence="5"/>
<feature type="domain" description="Exonuclease VII large subunit C-terminal" evidence="7">
    <location>
        <begin position="117"/>
        <end position="423"/>
    </location>
</feature>
<reference evidence="9 10" key="1">
    <citation type="submission" date="2019-08" db="EMBL/GenBank/DDBJ databases">
        <title>Highly reduced genomes of protist endosymbionts show evolutionary convergence.</title>
        <authorList>
            <person name="George E."/>
            <person name="Husnik F."/>
            <person name="Tashyreva D."/>
            <person name="Prokopchuk G."/>
            <person name="Horak A."/>
            <person name="Kwong W.K."/>
            <person name="Lukes J."/>
            <person name="Keeling P.J."/>
        </authorList>
    </citation>
    <scope>NUCLEOTIDE SEQUENCE [LARGE SCALE GENOMIC DNA]</scope>
    <source>
        <strain evidence="9">1605</strain>
    </source>
</reference>
<evidence type="ECO:0000313" key="9">
    <source>
        <dbReference type="EMBL" id="QEK38005.1"/>
    </source>
</evidence>
<keyword evidence="3 5" id="KW-0378">Hydrolase</keyword>
<dbReference type="EMBL" id="CP043315">
    <property type="protein sequence ID" value="QEK38005.1"/>
    <property type="molecule type" value="Genomic_DNA"/>
</dbReference>
<feature type="domain" description="OB-fold nucleic acid binding" evidence="8">
    <location>
        <begin position="10"/>
        <end position="96"/>
    </location>
</feature>
<proteinExistence type="inferred from homology"/>
<accession>A0A5C0UD95</accession>
<dbReference type="AlphaFoldDB" id="A0A5C0UD95"/>
<gene>
    <name evidence="5 9" type="primary">xseA</name>
    <name evidence="9" type="ORF">FZC35_01255</name>
</gene>
<name>A0A5C0UD95_9PROT</name>
<comment type="function">
    <text evidence="5">Bidirectionally degrades single-stranded DNA into large acid-insoluble oligonucleotides, which are then degraded further into small acid-soluble oligonucleotides.</text>
</comment>
<evidence type="ECO:0000259" key="7">
    <source>
        <dbReference type="Pfam" id="PF02601"/>
    </source>
</evidence>
<evidence type="ECO:0000256" key="1">
    <source>
        <dbReference type="ARBA" id="ARBA00022490"/>
    </source>
</evidence>
<dbReference type="InterPro" id="IPR020579">
    <property type="entry name" value="Exonuc_VII_lsu_C"/>
</dbReference>
<dbReference type="GO" id="GO:0005737">
    <property type="term" value="C:cytoplasm"/>
    <property type="evidence" value="ECO:0007669"/>
    <property type="project" value="UniProtKB-SubCell"/>
</dbReference>
<evidence type="ECO:0000256" key="3">
    <source>
        <dbReference type="ARBA" id="ARBA00022801"/>
    </source>
</evidence>
<dbReference type="Pfam" id="PF02601">
    <property type="entry name" value="Exonuc_VII_L"/>
    <property type="match status" value="1"/>
</dbReference>
<dbReference type="KEGG" id="cip:FZC35_01255"/>
<evidence type="ECO:0000256" key="5">
    <source>
        <dbReference type="HAMAP-Rule" id="MF_00378"/>
    </source>
</evidence>
<protein>
    <recommendedName>
        <fullName evidence="5">Exodeoxyribonuclease 7 large subunit</fullName>
        <ecNumber evidence="5">3.1.11.6</ecNumber>
    </recommendedName>
    <alternativeName>
        <fullName evidence="5">Exodeoxyribonuclease VII large subunit</fullName>
        <shortName evidence="5">Exonuclease VII large subunit</shortName>
    </alternativeName>
</protein>
<dbReference type="OrthoDB" id="9802795at2"/>
<dbReference type="CDD" id="cd04489">
    <property type="entry name" value="ExoVII_LU_OBF"/>
    <property type="match status" value="1"/>
</dbReference>
<dbReference type="PANTHER" id="PTHR30008:SF0">
    <property type="entry name" value="EXODEOXYRIBONUCLEASE 7 LARGE SUBUNIT"/>
    <property type="match status" value="1"/>
</dbReference>
<keyword evidence="4 5" id="KW-0269">Exonuclease</keyword>
<comment type="subunit">
    <text evidence="5">Heterooligomer composed of large and small subunits.</text>
</comment>
<dbReference type="InterPro" id="IPR025824">
    <property type="entry name" value="OB-fold_nuc-bd_dom"/>
</dbReference>
<comment type="catalytic activity">
    <reaction evidence="5 6">
        <text>Exonucleolytic cleavage in either 5'- to 3'- or 3'- to 5'-direction to yield nucleoside 5'-phosphates.</text>
        <dbReference type="EC" id="3.1.11.6"/>
    </reaction>
</comment>
<dbReference type="GO" id="GO:0009318">
    <property type="term" value="C:exodeoxyribonuclease VII complex"/>
    <property type="evidence" value="ECO:0007669"/>
    <property type="project" value="UniProtKB-UniRule"/>
</dbReference>
<dbReference type="RefSeq" id="WP_148980852.1">
    <property type="nucleotide sequence ID" value="NZ_CP043315.1"/>
</dbReference>
<comment type="similarity">
    <text evidence="5 6">Belongs to the XseA family.</text>
</comment>